<feature type="domain" description="Glycosyltransferase subfamily 4-like N-terminal" evidence="1">
    <location>
        <begin position="34"/>
        <end position="186"/>
    </location>
</feature>
<dbReference type="CDD" id="cd03814">
    <property type="entry name" value="GT4-like"/>
    <property type="match status" value="1"/>
</dbReference>
<dbReference type="PANTHER" id="PTHR45947">
    <property type="entry name" value="SULFOQUINOVOSYL TRANSFERASE SQD2"/>
    <property type="match status" value="1"/>
</dbReference>
<dbReference type="Pfam" id="PF13439">
    <property type="entry name" value="Glyco_transf_4"/>
    <property type="match status" value="1"/>
</dbReference>
<evidence type="ECO:0000313" key="3">
    <source>
        <dbReference type="Proteomes" id="UP000325797"/>
    </source>
</evidence>
<dbReference type="Gene3D" id="3.40.50.2000">
    <property type="entry name" value="Glycogen Phosphorylase B"/>
    <property type="match status" value="2"/>
</dbReference>
<dbReference type="InterPro" id="IPR028098">
    <property type="entry name" value="Glyco_trans_4-like_N"/>
</dbReference>
<proteinExistence type="predicted"/>
<dbReference type="EMBL" id="CP042582">
    <property type="protein sequence ID" value="QEX20829.1"/>
    <property type="molecule type" value="Genomic_DNA"/>
</dbReference>
<dbReference type="InterPro" id="IPR050194">
    <property type="entry name" value="Glycosyltransferase_grp1"/>
</dbReference>
<dbReference type="Proteomes" id="UP000325797">
    <property type="component" value="Chromosome"/>
</dbReference>
<accession>A0A5J6MU03</accession>
<dbReference type="SUPFAM" id="SSF53756">
    <property type="entry name" value="UDP-Glycosyltransferase/glycogen phosphorylase"/>
    <property type="match status" value="1"/>
</dbReference>
<protein>
    <submittedName>
        <fullName evidence="2">Glycosyl transferase</fullName>
    </submittedName>
</protein>
<reference evidence="2 3" key="1">
    <citation type="submission" date="2019-08" db="EMBL/GenBank/DDBJ databases">
        <title>Hyperibacter terrae gen. nov., sp. nov. and Hyperibacter viscosus sp. nov., two new members in the family Rhodospirillaceae isolated from the rhizosphere of Hypericum perforatum.</title>
        <authorList>
            <person name="Noviana Z."/>
        </authorList>
    </citation>
    <scope>NUCLEOTIDE SEQUENCE [LARGE SCALE GENOMIC DNA]</scope>
    <source>
        <strain evidence="2 3">R5959</strain>
    </source>
</reference>
<dbReference type="Pfam" id="PF13692">
    <property type="entry name" value="Glyco_trans_1_4"/>
    <property type="match status" value="1"/>
</dbReference>
<gene>
    <name evidence="2" type="ORF">FRZ61_07490</name>
</gene>
<evidence type="ECO:0000259" key="1">
    <source>
        <dbReference type="Pfam" id="PF13439"/>
    </source>
</evidence>
<dbReference type="KEGG" id="hadh:FRZ61_07490"/>
<organism evidence="2 3">
    <name type="scientific">Hypericibacter adhaerens</name>
    <dbReference type="NCBI Taxonomy" id="2602016"/>
    <lineage>
        <taxon>Bacteria</taxon>
        <taxon>Pseudomonadati</taxon>
        <taxon>Pseudomonadota</taxon>
        <taxon>Alphaproteobacteria</taxon>
        <taxon>Rhodospirillales</taxon>
        <taxon>Dongiaceae</taxon>
        <taxon>Hypericibacter</taxon>
    </lineage>
</organism>
<dbReference type="RefSeq" id="WP_318526361.1">
    <property type="nucleotide sequence ID" value="NZ_CP042582.1"/>
</dbReference>
<sequence>MAATGLPVYDAAVPHPESVILRILIVTDLWHPTVNGTVQMIDQVSRHLVPLGHKVRVIGPKHFKMVPFPGDPEVRVAVQPEKTIGPLMANARPNAIHIATAGPVGVAARNLLGAKRIPFTTAFWTRSPEYLKARFGVPLETTYATLRAFHSVSRCVMVPSEGIIAELKALKVGRNLKLWQVGTDTALFRPRDKGFLDLPRPIHLNVGRVTIEKNLEAFLKLDLPGSKLVVGDGPERARLQKQFPDAHFVGTKQGEELAQHYAASDVFVFPSRTDTLGLVMMEAMASGLPVAAYPVTGPNEVIGDSGAGVLDEDLGKAIAAARKIDPAHCRDYAMRFSWERSAQEFLSLLAPIKSGAGKGSPASGKPELSA</sequence>
<dbReference type="AlphaFoldDB" id="A0A5J6MU03"/>
<evidence type="ECO:0000313" key="2">
    <source>
        <dbReference type="EMBL" id="QEX20829.1"/>
    </source>
</evidence>
<keyword evidence="3" id="KW-1185">Reference proteome</keyword>
<keyword evidence="2" id="KW-0808">Transferase</keyword>
<dbReference type="GO" id="GO:0016757">
    <property type="term" value="F:glycosyltransferase activity"/>
    <property type="evidence" value="ECO:0007669"/>
    <property type="project" value="TreeGrafter"/>
</dbReference>
<dbReference type="PANTHER" id="PTHR45947:SF3">
    <property type="entry name" value="SULFOQUINOVOSYL TRANSFERASE SQD2"/>
    <property type="match status" value="1"/>
</dbReference>
<name>A0A5J6MU03_9PROT</name>